<dbReference type="Pfam" id="PF00027">
    <property type="entry name" value="cNMP_binding"/>
    <property type="match status" value="1"/>
</dbReference>
<accession>A0A1N6DAZ7</accession>
<keyword evidence="3" id="KW-1185">Reference proteome</keyword>
<dbReference type="InterPro" id="IPR018490">
    <property type="entry name" value="cNMP-bd_dom_sf"/>
</dbReference>
<dbReference type="GO" id="GO:0016301">
    <property type="term" value="F:kinase activity"/>
    <property type="evidence" value="ECO:0007669"/>
    <property type="project" value="UniProtKB-KW"/>
</dbReference>
<dbReference type="InterPro" id="IPR014710">
    <property type="entry name" value="RmlC-like_jellyroll"/>
</dbReference>
<evidence type="ECO:0000259" key="1">
    <source>
        <dbReference type="Pfam" id="PF00027"/>
    </source>
</evidence>
<organism evidence="2 3">
    <name type="scientific">Chitinophaga niabensis</name>
    <dbReference type="NCBI Taxonomy" id="536979"/>
    <lineage>
        <taxon>Bacteria</taxon>
        <taxon>Pseudomonadati</taxon>
        <taxon>Bacteroidota</taxon>
        <taxon>Chitinophagia</taxon>
        <taxon>Chitinophagales</taxon>
        <taxon>Chitinophagaceae</taxon>
        <taxon>Chitinophaga</taxon>
    </lineage>
</organism>
<feature type="domain" description="Cyclic nucleotide-binding" evidence="1">
    <location>
        <begin position="35"/>
        <end position="120"/>
    </location>
</feature>
<dbReference type="EMBL" id="FSRA01000001">
    <property type="protein sequence ID" value="SIN67981.1"/>
    <property type="molecule type" value="Genomic_DNA"/>
</dbReference>
<dbReference type="Gene3D" id="2.60.120.10">
    <property type="entry name" value="Jelly Rolls"/>
    <property type="match status" value="1"/>
</dbReference>
<gene>
    <name evidence="2" type="ORF">SAMN04488055_0561</name>
</gene>
<sequence>MDSLIDQALQSFSDHYVGLSPACADAFREIAEPLSVPKNTILVTAGQYSDSMFFLLSGTVREYYLKDGKDITDWFARGHEFTCAINSYFRNVPSEHYIETLQACEMVVMKRHALIQLCEQFHEFETLSRMAVTRIMLHLQRRIVSIQFETAAQRYANLLKVLPDITQRASLGHIASFLGITQETLSRIRSAHRG</sequence>
<dbReference type="STRING" id="536979.SAMN04488055_0561"/>
<dbReference type="RefSeq" id="WP_074237685.1">
    <property type="nucleotide sequence ID" value="NZ_FSRA01000001.1"/>
</dbReference>
<proteinExistence type="predicted"/>
<dbReference type="OrthoDB" id="680421at2"/>
<evidence type="ECO:0000313" key="2">
    <source>
        <dbReference type="EMBL" id="SIN67981.1"/>
    </source>
</evidence>
<evidence type="ECO:0000313" key="3">
    <source>
        <dbReference type="Proteomes" id="UP000185003"/>
    </source>
</evidence>
<dbReference type="Proteomes" id="UP000185003">
    <property type="component" value="Unassembled WGS sequence"/>
</dbReference>
<reference evidence="2 3" key="1">
    <citation type="submission" date="2016-11" db="EMBL/GenBank/DDBJ databases">
        <authorList>
            <person name="Jaros S."/>
            <person name="Januszkiewicz K."/>
            <person name="Wedrychowicz H."/>
        </authorList>
    </citation>
    <scope>NUCLEOTIDE SEQUENCE [LARGE SCALE GENOMIC DNA]</scope>
    <source>
        <strain evidence="2 3">DSM 24787</strain>
    </source>
</reference>
<dbReference type="SUPFAM" id="SSF51206">
    <property type="entry name" value="cAMP-binding domain-like"/>
    <property type="match status" value="1"/>
</dbReference>
<dbReference type="AlphaFoldDB" id="A0A1N6DAZ7"/>
<keyword evidence="2" id="KW-0808">Transferase</keyword>
<name>A0A1N6DAZ7_9BACT</name>
<dbReference type="CDD" id="cd00038">
    <property type="entry name" value="CAP_ED"/>
    <property type="match status" value="1"/>
</dbReference>
<dbReference type="InterPro" id="IPR000595">
    <property type="entry name" value="cNMP-bd_dom"/>
</dbReference>
<keyword evidence="2" id="KW-0418">Kinase</keyword>
<protein>
    <submittedName>
        <fullName evidence="2">cAMP-binding domain of CRP or a regulatory subunit of cAMP-dependent protein kinases</fullName>
    </submittedName>
</protein>